<proteinExistence type="predicted"/>
<feature type="non-terminal residue" evidence="2">
    <location>
        <position position="185"/>
    </location>
</feature>
<reference evidence="2" key="1">
    <citation type="journal article" date="2013" name="Environ. Microbiol.">
        <title>Microbiota from the distal guts of lean and obese adolescents exhibit partial functional redundancy besides clear differences in community structure.</title>
        <authorList>
            <person name="Ferrer M."/>
            <person name="Ruiz A."/>
            <person name="Lanza F."/>
            <person name="Haange S.B."/>
            <person name="Oberbach A."/>
            <person name="Till H."/>
            <person name="Bargiela R."/>
            <person name="Campoy C."/>
            <person name="Segura M.T."/>
            <person name="Richter M."/>
            <person name="von Bergen M."/>
            <person name="Seifert J."/>
            <person name="Suarez A."/>
        </authorList>
    </citation>
    <scope>NUCLEOTIDE SEQUENCE</scope>
</reference>
<evidence type="ECO:0000259" key="1">
    <source>
        <dbReference type="Pfam" id="PF19572"/>
    </source>
</evidence>
<evidence type="ECO:0000313" key="2">
    <source>
        <dbReference type="EMBL" id="EKC57751.1"/>
    </source>
</evidence>
<dbReference type="NCBIfam" id="NF033709">
    <property type="entry name" value="PorV_fam"/>
    <property type="match status" value="1"/>
</dbReference>
<organism evidence="2">
    <name type="scientific">human gut metagenome</name>
    <dbReference type="NCBI Taxonomy" id="408170"/>
    <lineage>
        <taxon>unclassified sequences</taxon>
        <taxon>metagenomes</taxon>
        <taxon>organismal metagenomes</taxon>
    </lineage>
</organism>
<dbReference type="AlphaFoldDB" id="K1TEV5"/>
<dbReference type="Gene3D" id="2.40.160.60">
    <property type="entry name" value="Outer membrane protein transport protein (OMPP1/FadL/TodX)"/>
    <property type="match status" value="1"/>
</dbReference>
<comment type="caution">
    <text evidence="2">The sequence shown here is derived from an EMBL/GenBank/DDBJ whole genome shotgun (WGS) entry which is preliminary data.</text>
</comment>
<sequence>MKRYFILAIILLSGTATASAQEFLTINPDVRTAGMANASVATTGGAYSVFQNAASSLFSHNLFEVGFSYSPWMRDVKKGYDLMAFGGFYSFNHKHSISFGTRFYREPKLSPDDEDYPFIPKDENNNPIVGIEAFRPLSVSADLAYSYRIGRYLGLSVTARYIRSSYGELFTNNALGFMSRHTRGF</sequence>
<protein>
    <recommendedName>
        <fullName evidence="1">Type IX secretion system protein PorV domain-containing protein</fullName>
    </recommendedName>
</protein>
<accession>K1TEV5</accession>
<gene>
    <name evidence="2" type="ORF">LEA_14211</name>
</gene>
<name>K1TEV5_9ZZZZ</name>
<dbReference type="EMBL" id="AJWY01009648">
    <property type="protein sequence ID" value="EKC57751.1"/>
    <property type="molecule type" value="Genomic_DNA"/>
</dbReference>
<feature type="domain" description="Type IX secretion system protein PorV" evidence="1">
    <location>
        <begin position="18"/>
        <end position="165"/>
    </location>
</feature>
<dbReference type="Pfam" id="PF19572">
    <property type="entry name" value="PorV"/>
    <property type="match status" value="1"/>
</dbReference>
<dbReference type="InterPro" id="IPR045741">
    <property type="entry name" value="PorV"/>
</dbReference>